<dbReference type="Pfam" id="PF01053">
    <property type="entry name" value="Cys_Met_Meta_PP"/>
    <property type="match status" value="1"/>
</dbReference>
<dbReference type="PANTHER" id="PTHR11808:SF80">
    <property type="entry name" value="CYSTATHIONINE GAMMA-LYASE"/>
    <property type="match status" value="1"/>
</dbReference>
<evidence type="ECO:0000313" key="6">
    <source>
        <dbReference type="Proteomes" id="UP000007030"/>
    </source>
</evidence>
<dbReference type="GO" id="GO:0019346">
    <property type="term" value="P:transsulfuration"/>
    <property type="evidence" value="ECO:0007669"/>
    <property type="project" value="InterPro"/>
</dbReference>
<evidence type="ECO:0000256" key="3">
    <source>
        <dbReference type="PIRSR" id="PIRSR001434-2"/>
    </source>
</evidence>
<dbReference type="GO" id="GO:0030170">
    <property type="term" value="F:pyridoxal phosphate binding"/>
    <property type="evidence" value="ECO:0007669"/>
    <property type="project" value="InterPro"/>
</dbReference>
<dbReference type="InterPro" id="IPR000277">
    <property type="entry name" value="Cys/Met-Metab_PyrdxlP-dep_enz"/>
</dbReference>
<dbReference type="InterPro" id="IPR015424">
    <property type="entry name" value="PyrdxlP-dep_Trfase"/>
</dbReference>
<dbReference type="OrthoDB" id="9780685at2"/>
<dbReference type="EC" id="4.4.1.8" evidence="5"/>
<dbReference type="AlphaFoldDB" id="F2NKG2"/>
<dbReference type="HOGENOM" id="CLU_018986_2_0_0"/>
<comment type="similarity">
    <text evidence="4">Belongs to the trans-sulfuration enzymes family.</text>
</comment>
<sequence>MDPWTALLHEPPLTPHREVVPPIYQNSLFTFESVEAFETAIQTGDRHVYTRGTNPTVRLFEEKIAALEGAEDAVAFASGMGAIAAAVLSVLEAGDTLVVATPVYTNAHNFFTRILSRFGVRVVFVPGRDTPAVLEALKGARALYMESPAFFTLEVLDLEPLVAAAREAGAVTLLDSTWNAGYALNPHAWGVDLVVHSATKYFSGHADVVAGVVTGAKAPIARIRRREYALLGATLSPMHAWLLLRGLRTLRVRLKAHEEGALKVARFLEAHPKVRRVHHPLLPSHPQHALAKKYLKGASGLFTIELESEAAARAFCNALELFKIGVSWGGFESLVFPACCTPLLTQTYGISPGAVRLHVGLEPPEALIADLEQALARL</sequence>
<dbReference type="PANTHER" id="PTHR11808">
    <property type="entry name" value="TRANS-SULFURATION ENZYME FAMILY MEMBER"/>
    <property type="match status" value="1"/>
</dbReference>
<dbReference type="SUPFAM" id="SSF53383">
    <property type="entry name" value="PLP-dependent transferases"/>
    <property type="match status" value="1"/>
</dbReference>
<accession>F2NKG2</accession>
<keyword evidence="5" id="KW-0456">Lyase</keyword>
<dbReference type="Gene3D" id="3.40.640.10">
    <property type="entry name" value="Type I PLP-dependent aspartate aminotransferase-like (Major domain)"/>
    <property type="match status" value="1"/>
</dbReference>
<reference evidence="5 6" key="1">
    <citation type="journal article" date="2012" name="Stand. Genomic Sci.">
        <title>Complete genome sequence of the aerobic, heterotroph Marinithermus hydrothermalis type strain (T1(T)) from a deep-sea hydrothermal vent chimney.</title>
        <authorList>
            <person name="Copeland A."/>
            <person name="Gu W."/>
            <person name="Yasawong M."/>
            <person name="Lapidus A."/>
            <person name="Lucas S."/>
            <person name="Deshpande S."/>
            <person name="Pagani I."/>
            <person name="Tapia R."/>
            <person name="Cheng J.F."/>
            <person name="Goodwin L.A."/>
            <person name="Pitluck S."/>
            <person name="Liolios K."/>
            <person name="Ivanova N."/>
            <person name="Mavromatis K."/>
            <person name="Mikhailova N."/>
            <person name="Pati A."/>
            <person name="Chen A."/>
            <person name="Palaniappan K."/>
            <person name="Land M."/>
            <person name="Pan C."/>
            <person name="Brambilla E.M."/>
            <person name="Rohde M."/>
            <person name="Tindall B.J."/>
            <person name="Sikorski J."/>
            <person name="Goker M."/>
            <person name="Detter J.C."/>
            <person name="Bristow J."/>
            <person name="Eisen J.A."/>
            <person name="Markowitz V."/>
            <person name="Hugenholtz P."/>
            <person name="Kyrpides N.C."/>
            <person name="Klenk H.P."/>
            <person name="Woyke T."/>
        </authorList>
    </citation>
    <scope>NUCLEOTIDE SEQUENCE [LARGE SCALE GENOMIC DNA]</scope>
    <source>
        <strain evidence="6">DSM 14884 / JCM 11576 / T1</strain>
    </source>
</reference>
<dbReference type="FunFam" id="3.40.640.10:FF:000046">
    <property type="entry name" value="Cystathionine gamma-lyase"/>
    <property type="match status" value="1"/>
</dbReference>
<name>F2NKG2_MARHT</name>
<protein>
    <submittedName>
        <fullName evidence="5">Cystathionine beta-lyase</fullName>
        <ecNumber evidence="5">4.4.1.8</ecNumber>
    </submittedName>
</protein>
<dbReference type="InterPro" id="IPR015421">
    <property type="entry name" value="PyrdxlP-dep_Trfase_major"/>
</dbReference>
<dbReference type="STRING" id="869210.Marky_1891"/>
<dbReference type="EMBL" id="CP002630">
    <property type="protein sequence ID" value="AEB12622.1"/>
    <property type="molecule type" value="Genomic_DNA"/>
</dbReference>
<dbReference type="RefSeq" id="WP_013704668.1">
    <property type="nucleotide sequence ID" value="NC_015387.1"/>
</dbReference>
<evidence type="ECO:0000256" key="1">
    <source>
        <dbReference type="ARBA" id="ARBA00001933"/>
    </source>
</evidence>
<proteinExistence type="inferred from homology"/>
<dbReference type="eggNOG" id="COG0626">
    <property type="taxonomic scope" value="Bacteria"/>
</dbReference>
<dbReference type="Proteomes" id="UP000007030">
    <property type="component" value="Chromosome"/>
</dbReference>
<gene>
    <name evidence="5" type="ordered locus">Marky_1891</name>
</gene>
<dbReference type="Gene3D" id="3.90.1150.10">
    <property type="entry name" value="Aspartate Aminotransferase, domain 1"/>
    <property type="match status" value="1"/>
</dbReference>
<evidence type="ECO:0000256" key="4">
    <source>
        <dbReference type="RuleBase" id="RU362118"/>
    </source>
</evidence>
<organism evidence="5 6">
    <name type="scientific">Marinithermus hydrothermalis (strain DSM 14884 / JCM 11576 / T1)</name>
    <dbReference type="NCBI Taxonomy" id="869210"/>
    <lineage>
        <taxon>Bacteria</taxon>
        <taxon>Thermotogati</taxon>
        <taxon>Deinococcota</taxon>
        <taxon>Deinococci</taxon>
        <taxon>Thermales</taxon>
        <taxon>Thermaceae</taxon>
        <taxon>Marinithermus</taxon>
    </lineage>
</organism>
<comment type="cofactor">
    <cofactor evidence="1 4">
        <name>pyridoxal 5'-phosphate</name>
        <dbReference type="ChEBI" id="CHEBI:597326"/>
    </cofactor>
</comment>
<dbReference type="InterPro" id="IPR015422">
    <property type="entry name" value="PyrdxlP-dep_Trfase_small"/>
</dbReference>
<keyword evidence="2 3" id="KW-0663">Pyridoxal phosphate</keyword>
<dbReference type="CDD" id="cd00614">
    <property type="entry name" value="CGS_like"/>
    <property type="match status" value="1"/>
</dbReference>
<keyword evidence="6" id="KW-1185">Reference proteome</keyword>
<dbReference type="GO" id="GO:0016846">
    <property type="term" value="F:carbon-sulfur lyase activity"/>
    <property type="evidence" value="ECO:0007669"/>
    <property type="project" value="TreeGrafter"/>
</dbReference>
<evidence type="ECO:0000256" key="2">
    <source>
        <dbReference type="ARBA" id="ARBA00022898"/>
    </source>
</evidence>
<evidence type="ECO:0000313" key="5">
    <source>
        <dbReference type="EMBL" id="AEB12622.1"/>
    </source>
</evidence>
<dbReference type="KEGG" id="mhd:Marky_1891"/>
<dbReference type="PIRSF" id="PIRSF001434">
    <property type="entry name" value="CGS"/>
    <property type="match status" value="1"/>
</dbReference>
<feature type="modified residue" description="N6-(pyridoxal phosphate)lysine" evidence="3">
    <location>
        <position position="200"/>
    </location>
</feature>
<dbReference type="GO" id="GO:0005737">
    <property type="term" value="C:cytoplasm"/>
    <property type="evidence" value="ECO:0007669"/>
    <property type="project" value="TreeGrafter"/>
</dbReference>